<reference evidence="1 2" key="1">
    <citation type="submission" date="2019-02" db="EMBL/GenBank/DDBJ databases">
        <title>Deep-cultivation of Planctomycetes and their phenomic and genomic characterization uncovers novel biology.</title>
        <authorList>
            <person name="Wiegand S."/>
            <person name="Jogler M."/>
            <person name="Boedeker C."/>
            <person name="Pinto D."/>
            <person name="Vollmers J."/>
            <person name="Rivas-Marin E."/>
            <person name="Kohn T."/>
            <person name="Peeters S.H."/>
            <person name="Heuer A."/>
            <person name="Rast P."/>
            <person name="Oberbeckmann S."/>
            <person name="Bunk B."/>
            <person name="Jeske O."/>
            <person name="Meyerdierks A."/>
            <person name="Storesund J.E."/>
            <person name="Kallscheuer N."/>
            <person name="Luecker S."/>
            <person name="Lage O.M."/>
            <person name="Pohl T."/>
            <person name="Merkel B.J."/>
            <person name="Hornburger P."/>
            <person name="Mueller R.-W."/>
            <person name="Bruemmer F."/>
            <person name="Labrenz M."/>
            <person name="Spormann A.M."/>
            <person name="Op Den Camp H."/>
            <person name="Overmann J."/>
            <person name="Amann R."/>
            <person name="Jetten M.S.M."/>
            <person name="Mascher T."/>
            <person name="Medema M.H."/>
            <person name="Devos D.P."/>
            <person name="Kaster A.-K."/>
            <person name="Ovreas L."/>
            <person name="Rohde M."/>
            <person name="Galperin M.Y."/>
            <person name="Jogler C."/>
        </authorList>
    </citation>
    <scope>NUCLEOTIDE SEQUENCE [LARGE SCALE GENOMIC DNA]</scope>
    <source>
        <strain evidence="1 2">Pla52o</strain>
    </source>
</reference>
<keyword evidence="2" id="KW-1185">Reference proteome</keyword>
<proteinExistence type="predicted"/>
<comment type="caution">
    <text evidence="1">The sequence shown here is derived from an EMBL/GenBank/DDBJ whole genome shotgun (WGS) entry which is preliminary data.</text>
</comment>
<dbReference type="AlphaFoldDB" id="A0A5C6CSQ8"/>
<evidence type="ECO:0000313" key="2">
    <source>
        <dbReference type="Proteomes" id="UP000316304"/>
    </source>
</evidence>
<dbReference type="OrthoDB" id="245771at2"/>
<dbReference type="EMBL" id="SJPT01000001">
    <property type="protein sequence ID" value="TWU26604.1"/>
    <property type="molecule type" value="Genomic_DNA"/>
</dbReference>
<organism evidence="1 2">
    <name type="scientific">Novipirellula galeiformis</name>
    <dbReference type="NCBI Taxonomy" id="2528004"/>
    <lineage>
        <taxon>Bacteria</taxon>
        <taxon>Pseudomonadati</taxon>
        <taxon>Planctomycetota</taxon>
        <taxon>Planctomycetia</taxon>
        <taxon>Pirellulales</taxon>
        <taxon>Pirellulaceae</taxon>
        <taxon>Novipirellula</taxon>
    </lineage>
</organism>
<evidence type="ECO:0000313" key="1">
    <source>
        <dbReference type="EMBL" id="TWU26604.1"/>
    </source>
</evidence>
<protein>
    <submittedName>
        <fullName evidence="1">Uncharacterized protein</fullName>
    </submittedName>
</protein>
<accession>A0A5C6CSQ8</accession>
<gene>
    <name evidence="1" type="ORF">Pla52o_04570</name>
</gene>
<sequence>MKIDRYKRLTSDSKTCSGFMAGFTPRRGPAWRSGLITTTIVLLTFSLLNRLPAVAQEPAAETATPAQANPPDAPLQNQEAAKKLLQRVIFQLASGPAFESKVRQRVWTSGREVVGVGTYEQSGQATGQFNFQMTMHDGEGKHTLQQISDGRLAWTRTEVAGQISLRRVDVARLDEWSNATPAEASLPLRLRVGGWIEMFEQIQRDHQLHVASGKLQGQPVWVVTATLPEAKQDELIQIYGRTEWPTLYPVKICVVVSKVGNKDSGFGKFMPLRIEHWSREVAEPSDSPAEQVNHSERLISLVELYSIRQIAPPPIERFRFENRDAEVNFINETERYLNQFGVNVAAFEQAQRHW</sequence>
<dbReference type="RefSeq" id="WP_146592923.1">
    <property type="nucleotide sequence ID" value="NZ_SJPT01000001.1"/>
</dbReference>
<name>A0A5C6CSQ8_9BACT</name>
<dbReference type="Proteomes" id="UP000316304">
    <property type="component" value="Unassembled WGS sequence"/>
</dbReference>